<comment type="caution">
    <text evidence="2">The sequence shown here is derived from an EMBL/GenBank/DDBJ whole genome shotgun (WGS) entry which is preliminary data.</text>
</comment>
<dbReference type="PANTHER" id="PTHR43564:SF2">
    <property type="entry name" value="BLR6059 PROTEIN"/>
    <property type="match status" value="1"/>
</dbReference>
<accession>A0A554MXB1</accession>
<dbReference type="Proteomes" id="UP000319894">
    <property type="component" value="Unassembled WGS sequence"/>
</dbReference>
<evidence type="ECO:0000313" key="3">
    <source>
        <dbReference type="Proteomes" id="UP000319894"/>
    </source>
</evidence>
<feature type="region of interest" description="Disordered" evidence="1">
    <location>
        <begin position="266"/>
        <end position="297"/>
    </location>
</feature>
<dbReference type="AlphaFoldDB" id="A0A554MXB1"/>
<evidence type="ECO:0000313" key="2">
    <source>
        <dbReference type="EMBL" id="TSD09766.1"/>
    </source>
</evidence>
<dbReference type="RefSeq" id="WP_144262771.1">
    <property type="nucleotide sequence ID" value="NZ_QMDX01000010.1"/>
</dbReference>
<keyword evidence="3" id="KW-1185">Reference proteome</keyword>
<dbReference type="OrthoDB" id="9014at2157"/>
<sequence length="297" mass="32007">MLSFADAELVDLSIGLEPGAASEPWPPEVEYFDHADGAQLLSENLQGLGHDVAAEDFPDEEGLAWEEVHAIPHTGTHLDAPWHYGPESDGDPAMTIDEVPLEWCRGNAVVLDVRDMAPGAEITPDDIDSRLDALDHELRPGELVFLQTGADELWGSAEYLQRFPGMGAEATAHLVEQGVRVIGTDAYGFDKPFAEMGERFVDSADEGELWPAHFAGREVPYCQIEKMADLDRLPRRTDVPVVCFPVSIEGASAGWVRPVAMFEPGTLPGGGEHAERSSSEHRSDGGDGLATDGGVPA</sequence>
<dbReference type="InParanoid" id="A0A554MXB1"/>
<proteinExistence type="predicted"/>
<name>A0A554MXB1_9EURY</name>
<dbReference type="InterPro" id="IPR037175">
    <property type="entry name" value="KFase_sf"/>
</dbReference>
<dbReference type="GO" id="GO:0004061">
    <property type="term" value="F:arylformamidase activity"/>
    <property type="evidence" value="ECO:0007669"/>
    <property type="project" value="InterPro"/>
</dbReference>
<feature type="compositionally biased region" description="Basic and acidic residues" evidence="1">
    <location>
        <begin position="272"/>
        <end position="285"/>
    </location>
</feature>
<dbReference type="GO" id="GO:0019441">
    <property type="term" value="P:L-tryptophan catabolic process to kynurenine"/>
    <property type="evidence" value="ECO:0007669"/>
    <property type="project" value="InterPro"/>
</dbReference>
<protein>
    <submittedName>
        <fullName evidence="2">Cyclase family protein</fullName>
    </submittedName>
</protein>
<gene>
    <name evidence="2" type="ORF">DP107_13975</name>
</gene>
<dbReference type="EMBL" id="QMDX01000010">
    <property type="protein sequence ID" value="TSD09766.1"/>
    <property type="molecule type" value="Genomic_DNA"/>
</dbReference>
<evidence type="ECO:0000256" key="1">
    <source>
        <dbReference type="SAM" id="MobiDB-lite"/>
    </source>
</evidence>
<organism evidence="2 3">
    <name type="scientific">Haloglomus irregulare</name>
    <dbReference type="NCBI Taxonomy" id="2234134"/>
    <lineage>
        <taxon>Archaea</taxon>
        <taxon>Methanobacteriati</taxon>
        <taxon>Methanobacteriota</taxon>
        <taxon>Stenosarchaea group</taxon>
        <taxon>Halobacteria</taxon>
        <taxon>Halobacteriales</taxon>
        <taxon>Natronomonadaceae</taxon>
        <taxon>Haloglomus</taxon>
    </lineage>
</organism>
<dbReference type="InterPro" id="IPR007325">
    <property type="entry name" value="KFase/CYL"/>
</dbReference>
<dbReference type="Gene3D" id="3.50.30.50">
    <property type="entry name" value="Putative cyclase"/>
    <property type="match status" value="1"/>
</dbReference>
<reference evidence="2 3" key="1">
    <citation type="submission" date="2018-06" db="EMBL/GenBank/DDBJ databases">
        <title>Natronomonas sp. F16-60 a new haloarchaeon isolated from a solar saltern of Isla Cristina, Huelva, Spain.</title>
        <authorList>
            <person name="Duran-Viseras A."/>
            <person name="Sanchez-Porro C."/>
            <person name="Ventosa A."/>
        </authorList>
    </citation>
    <scope>NUCLEOTIDE SEQUENCE [LARGE SCALE GENOMIC DNA]</scope>
    <source>
        <strain evidence="2 3">F16-60</strain>
    </source>
</reference>
<dbReference type="PANTHER" id="PTHR43564">
    <property type="entry name" value="KYNURENINE FORMAMIDASE-LIKE PROTEIN"/>
    <property type="match status" value="1"/>
</dbReference>
<dbReference type="Pfam" id="PF04199">
    <property type="entry name" value="Cyclase"/>
    <property type="match status" value="1"/>
</dbReference>
<dbReference type="SUPFAM" id="SSF102198">
    <property type="entry name" value="Putative cyclase"/>
    <property type="match status" value="1"/>
</dbReference>